<feature type="compositionally biased region" description="Basic and acidic residues" evidence="1">
    <location>
        <begin position="72"/>
        <end position="88"/>
    </location>
</feature>
<dbReference type="Proteomes" id="UP000327157">
    <property type="component" value="Chromosome 9"/>
</dbReference>
<protein>
    <submittedName>
        <fullName evidence="3">Uncharacterized protein</fullName>
    </submittedName>
</protein>
<reference evidence="4" key="2">
    <citation type="submission" date="2019-10" db="EMBL/GenBank/DDBJ databases">
        <title>A de novo genome assembly of a pear dwarfing rootstock.</title>
        <authorList>
            <person name="Wang F."/>
            <person name="Wang J."/>
            <person name="Li S."/>
            <person name="Zhang Y."/>
            <person name="Fang M."/>
            <person name="Ma L."/>
            <person name="Zhao Y."/>
            <person name="Jiang S."/>
        </authorList>
    </citation>
    <scope>NUCLEOTIDE SEQUENCE [LARGE SCALE GENOMIC DNA]</scope>
</reference>
<evidence type="ECO:0000313" key="4">
    <source>
        <dbReference type="Proteomes" id="UP000327157"/>
    </source>
</evidence>
<reference evidence="3 4" key="1">
    <citation type="submission" date="2019-09" db="EMBL/GenBank/DDBJ databases">
        <authorList>
            <person name="Ou C."/>
        </authorList>
    </citation>
    <scope>NUCLEOTIDE SEQUENCE [LARGE SCALE GENOMIC DNA]</scope>
    <source>
        <strain evidence="3">S2</strain>
        <tissue evidence="3">Leaf</tissue>
    </source>
</reference>
<accession>A0A5N5GGI4</accession>
<gene>
    <name evidence="3" type="ORF">D8674_034918</name>
</gene>
<evidence type="ECO:0000313" key="3">
    <source>
        <dbReference type="EMBL" id="KAB2612602.1"/>
    </source>
</evidence>
<keyword evidence="2" id="KW-0732">Signal</keyword>
<keyword evidence="4" id="KW-1185">Reference proteome</keyword>
<proteinExistence type="predicted"/>
<reference evidence="3 4" key="3">
    <citation type="submission" date="2019-11" db="EMBL/GenBank/DDBJ databases">
        <title>A de novo genome assembly of a pear dwarfing rootstock.</title>
        <authorList>
            <person name="Wang F."/>
            <person name="Wang J."/>
            <person name="Li S."/>
            <person name="Zhang Y."/>
            <person name="Fang M."/>
            <person name="Ma L."/>
            <person name="Zhao Y."/>
            <person name="Jiang S."/>
        </authorList>
    </citation>
    <scope>NUCLEOTIDE SEQUENCE [LARGE SCALE GENOMIC DNA]</scope>
    <source>
        <strain evidence="3">S2</strain>
        <tissue evidence="3">Leaf</tissue>
    </source>
</reference>
<organism evidence="3 4">
    <name type="scientific">Pyrus ussuriensis x Pyrus communis</name>
    <dbReference type="NCBI Taxonomy" id="2448454"/>
    <lineage>
        <taxon>Eukaryota</taxon>
        <taxon>Viridiplantae</taxon>
        <taxon>Streptophyta</taxon>
        <taxon>Embryophyta</taxon>
        <taxon>Tracheophyta</taxon>
        <taxon>Spermatophyta</taxon>
        <taxon>Magnoliopsida</taxon>
        <taxon>eudicotyledons</taxon>
        <taxon>Gunneridae</taxon>
        <taxon>Pentapetalae</taxon>
        <taxon>rosids</taxon>
        <taxon>fabids</taxon>
        <taxon>Rosales</taxon>
        <taxon>Rosaceae</taxon>
        <taxon>Amygdaloideae</taxon>
        <taxon>Maleae</taxon>
        <taxon>Pyrus</taxon>
    </lineage>
</organism>
<feature type="region of interest" description="Disordered" evidence="1">
    <location>
        <begin position="54"/>
        <end position="88"/>
    </location>
</feature>
<evidence type="ECO:0000256" key="2">
    <source>
        <dbReference type="SAM" id="SignalP"/>
    </source>
</evidence>
<dbReference type="EMBL" id="SMOL01000458">
    <property type="protein sequence ID" value="KAB2612602.1"/>
    <property type="molecule type" value="Genomic_DNA"/>
</dbReference>
<sequence>MCIYLFLHVALACSIYDLTLAFHKCVMAEKSHASKTDDDEAAGEGLLTEENNNTSAEFDLGSGRHPQASIGKETDGEDSGRELSFKNDSRATEDVDLDEVDGFLNDNVQVETEDTYPTTFPEEWASWHEALKKLKHSIVNESRVLNSIKELIHSGEAFSSQVDFRGIKVRSGLAEALGRFFEFWDLALRYGAYCPIRTHRAQAAMLGRYDEQCSRFWAVFLSVSVLFSSSNSRSFYLQLAHVATSYSTLLNVETLVVGIIIFTGEIASDPYTKYIKCGTYLFVHKRHLNGSLLNHFWYIVALSTKYLLVVLFNLCASLTLLSSVLSMKKVELERNAYDGAFMTSLICPSMYNSLWWSRKTTSMSSSVKMMALFSRKALRYWVA</sequence>
<feature type="chain" id="PRO_5024338110" evidence="2">
    <location>
        <begin position="22"/>
        <end position="383"/>
    </location>
</feature>
<feature type="signal peptide" evidence="2">
    <location>
        <begin position="1"/>
        <end position="21"/>
    </location>
</feature>
<comment type="caution">
    <text evidence="3">The sequence shown here is derived from an EMBL/GenBank/DDBJ whole genome shotgun (WGS) entry which is preliminary data.</text>
</comment>
<dbReference type="AlphaFoldDB" id="A0A5N5GGI4"/>
<evidence type="ECO:0000256" key="1">
    <source>
        <dbReference type="SAM" id="MobiDB-lite"/>
    </source>
</evidence>
<name>A0A5N5GGI4_9ROSA</name>